<dbReference type="AlphaFoldDB" id="A0A2N3RMZ5"/>
<dbReference type="PANTHER" id="PTHR37943:SF1">
    <property type="entry name" value="PROTEIN VES"/>
    <property type="match status" value="1"/>
</dbReference>
<dbReference type="PANTHER" id="PTHR37943">
    <property type="entry name" value="PROTEIN VES"/>
    <property type="match status" value="1"/>
</dbReference>
<proteinExistence type="predicted"/>
<dbReference type="RefSeq" id="WP_101361642.1">
    <property type="nucleotide sequence ID" value="NZ_PHKV01000001.1"/>
</dbReference>
<dbReference type="OrthoDB" id="9800082at2"/>
<dbReference type="SUPFAM" id="SSF51182">
    <property type="entry name" value="RmlC-like cupins"/>
    <property type="match status" value="2"/>
</dbReference>
<dbReference type="EMBL" id="PHKV01000001">
    <property type="protein sequence ID" value="PKV13848.1"/>
    <property type="molecule type" value="Genomic_DNA"/>
</dbReference>
<keyword evidence="5" id="KW-1185">Reference proteome</keyword>
<evidence type="ECO:0000313" key="2">
    <source>
        <dbReference type="EMBL" id="PKV13848.1"/>
    </source>
</evidence>
<evidence type="ECO:0000313" key="5">
    <source>
        <dbReference type="Proteomes" id="UP000233748"/>
    </source>
</evidence>
<name>A0A2N3RMZ5_9XANT</name>
<evidence type="ECO:0000313" key="3">
    <source>
        <dbReference type="EMBL" id="PKV18128.1"/>
    </source>
</evidence>
<evidence type="ECO:0000256" key="1">
    <source>
        <dbReference type="SAM" id="MobiDB-lite"/>
    </source>
</evidence>
<dbReference type="Gene3D" id="2.60.120.10">
    <property type="entry name" value="Jelly Rolls"/>
    <property type="match status" value="2"/>
</dbReference>
<dbReference type="InterPro" id="IPR014710">
    <property type="entry name" value="RmlC-like_jellyroll"/>
</dbReference>
<dbReference type="Pfam" id="PF05962">
    <property type="entry name" value="HutD"/>
    <property type="match status" value="2"/>
</dbReference>
<gene>
    <name evidence="2" type="ORF">XpruCFBP8353_01645</name>
    <name evidence="3" type="ORF">XpruCFBP8354_01645</name>
</gene>
<comment type="caution">
    <text evidence="2">The sequence shown here is derived from an EMBL/GenBank/DDBJ whole genome shotgun (WGS) entry which is preliminary data.</text>
</comment>
<evidence type="ECO:0000313" key="4">
    <source>
        <dbReference type="Proteomes" id="UP000233720"/>
    </source>
</evidence>
<dbReference type="Proteomes" id="UP000233748">
    <property type="component" value="Unassembled WGS sequence"/>
</dbReference>
<organism evidence="2 4">
    <name type="scientific">Xanthomonas prunicola</name>
    <dbReference type="NCBI Taxonomy" id="2053930"/>
    <lineage>
        <taxon>Bacteria</taxon>
        <taxon>Pseudomonadati</taxon>
        <taxon>Pseudomonadota</taxon>
        <taxon>Gammaproteobacteria</taxon>
        <taxon>Lysobacterales</taxon>
        <taxon>Lysobacteraceae</taxon>
        <taxon>Xanthomonas</taxon>
    </lineage>
</organism>
<feature type="region of interest" description="Disordered" evidence="1">
    <location>
        <begin position="77"/>
        <end position="123"/>
    </location>
</feature>
<dbReference type="Proteomes" id="UP000233720">
    <property type="component" value="Unassembled WGS sequence"/>
</dbReference>
<accession>A0A2N3RMZ5</accession>
<dbReference type="EMBL" id="PHKW01000001">
    <property type="protein sequence ID" value="PKV18128.1"/>
    <property type="molecule type" value="Genomic_DNA"/>
</dbReference>
<protein>
    <submittedName>
        <fullName evidence="2">HutD-family protein</fullName>
    </submittedName>
</protein>
<reference evidence="4 5" key="1">
    <citation type="submission" date="2017-11" db="EMBL/GenBank/DDBJ databases">
        <title>Xanthomonas prunicola sp. nov., a novel pathogen that affects nectarine (Prunus persica var. nectarine) trees.</title>
        <authorList>
            <person name="Lopez M."/>
            <person name="Lopez-Soriano P."/>
            <person name="Garita-Cambronero J."/>
            <person name="Beltran C."/>
            <person name="Taghouti G."/>
            <person name="Portier P."/>
            <person name="Cubero J."/>
            <person name="Fischer-Le Saux M."/>
            <person name="Marco-Noales E."/>
        </authorList>
    </citation>
    <scope>NUCLEOTIDE SEQUENCE [LARGE SCALE GENOMIC DNA]</scope>
    <source>
        <strain evidence="2 4">CFBP8353</strain>
        <strain evidence="3 5">CFBP8354</strain>
    </source>
</reference>
<sequence length="270" mass="29265">MQLTDLSSRVIPATEYRRERWRNQLGWTREILRLGDAEQWALRLSIAEIEQDAAFSAFPGIDRELVLLRGNGMRLRFGNRDSQVDPDPDPDTSASSSAHVSADETETETAAAAGKGGDSNALGAERAGEHAGVSGALRSAERLVANPADSGHCVDLLPPYQRVRFAGEEAVHAVLRDGPTQDFNLMWRRDLLQAELLHRPLVGTMLFFADPGSAWAIHLLAGQASFGRDSGLPPLAAGDTAWLSAATRTRYVLDGGGELLAIRVSPLPEY</sequence>
<dbReference type="InterPro" id="IPR011051">
    <property type="entry name" value="RmlC_Cupin_sf"/>
</dbReference>
<dbReference type="InterPro" id="IPR010282">
    <property type="entry name" value="Uncharacterised_HutD/Ves"/>
</dbReference>